<feature type="region of interest" description="Disordered" evidence="3">
    <location>
        <begin position="1"/>
        <end position="21"/>
    </location>
</feature>
<dbReference type="Proteomes" id="UP000887226">
    <property type="component" value="Unassembled WGS sequence"/>
</dbReference>
<accession>A0A9P7YXV0</accession>
<comment type="caution">
    <text evidence="4">The sequence shown here is derived from an EMBL/GenBank/DDBJ whole genome shotgun (WGS) entry which is preliminary data.</text>
</comment>
<evidence type="ECO:0000256" key="3">
    <source>
        <dbReference type="SAM" id="MobiDB-lite"/>
    </source>
</evidence>
<protein>
    <submittedName>
        <fullName evidence="4">Uncharacterized protein</fullName>
    </submittedName>
</protein>
<keyword evidence="1" id="KW-0853">WD repeat</keyword>
<dbReference type="PANTHER" id="PTHR10971">
    <property type="entry name" value="MRNA EXPORT FACTOR AND BUB3"/>
    <property type="match status" value="1"/>
</dbReference>
<evidence type="ECO:0000256" key="2">
    <source>
        <dbReference type="ARBA" id="ARBA00022737"/>
    </source>
</evidence>
<sequence length="244" mass="26889">MSRLTITSSSTSSSSAHGSLSLDKELLHPPTGSISCLYFSRATNHLPVGSWTTRFASMTLCRALKESPLLLSTLMDLFRKKDLSHDGRTVVGCGADKTARILDLGANGATAQQVAAHDAPIKAVKFITVGGQCFHGWRHRVQMCLSIRWKTRTQIKYPPQFFAEIISMLVKPWPLTPCHRGQPEGPSGNTITKCYAINAVATHPKWGIMASAGSDGAFHFWDRDAKQRLKLRHSDHNQVRSVHS</sequence>
<dbReference type="InterPro" id="IPR015943">
    <property type="entry name" value="WD40/YVTN_repeat-like_dom_sf"/>
</dbReference>
<dbReference type="Gene3D" id="2.130.10.10">
    <property type="entry name" value="YVTN repeat-like/Quinoprotein amine dehydrogenase"/>
    <property type="match status" value="1"/>
</dbReference>
<dbReference type="AlphaFoldDB" id="A0A9P7YXV0"/>
<evidence type="ECO:0000313" key="5">
    <source>
        <dbReference type="Proteomes" id="UP000887226"/>
    </source>
</evidence>
<name>A0A9P7YXV0_9HELO</name>
<organism evidence="4 5">
    <name type="scientific">Calycina marina</name>
    <dbReference type="NCBI Taxonomy" id="1763456"/>
    <lineage>
        <taxon>Eukaryota</taxon>
        <taxon>Fungi</taxon>
        <taxon>Dikarya</taxon>
        <taxon>Ascomycota</taxon>
        <taxon>Pezizomycotina</taxon>
        <taxon>Leotiomycetes</taxon>
        <taxon>Helotiales</taxon>
        <taxon>Pezizellaceae</taxon>
        <taxon>Calycina</taxon>
    </lineage>
</organism>
<keyword evidence="5" id="KW-1185">Reference proteome</keyword>
<gene>
    <name evidence="4" type="ORF">BJ878DRAFT_556705</name>
</gene>
<keyword evidence="2" id="KW-0677">Repeat</keyword>
<proteinExistence type="predicted"/>
<evidence type="ECO:0000256" key="1">
    <source>
        <dbReference type="ARBA" id="ARBA00022574"/>
    </source>
</evidence>
<dbReference type="EMBL" id="MU254128">
    <property type="protein sequence ID" value="KAG9241988.1"/>
    <property type="molecule type" value="Genomic_DNA"/>
</dbReference>
<dbReference type="SUPFAM" id="SSF50978">
    <property type="entry name" value="WD40 repeat-like"/>
    <property type="match status" value="1"/>
</dbReference>
<dbReference type="OrthoDB" id="256303at2759"/>
<evidence type="ECO:0000313" key="4">
    <source>
        <dbReference type="EMBL" id="KAG9241988.1"/>
    </source>
</evidence>
<reference evidence="4" key="1">
    <citation type="journal article" date="2021" name="IMA Fungus">
        <title>Genomic characterization of three marine fungi, including Emericellopsis atlantica sp. nov. with signatures of a generalist lifestyle and marine biomass degradation.</title>
        <authorList>
            <person name="Hagestad O.C."/>
            <person name="Hou L."/>
            <person name="Andersen J.H."/>
            <person name="Hansen E.H."/>
            <person name="Altermark B."/>
            <person name="Li C."/>
            <person name="Kuhnert E."/>
            <person name="Cox R.J."/>
            <person name="Crous P.W."/>
            <person name="Spatafora J.W."/>
            <person name="Lail K."/>
            <person name="Amirebrahimi M."/>
            <person name="Lipzen A."/>
            <person name="Pangilinan J."/>
            <person name="Andreopoulos W."/>
            <person name="Hayes R.D."/>
            <person name="Ng V."/>
            <person name="Grigoriev I.V."/>
            <person name="Jackson S.A."/>
            <person name="Sutton T.D.S."/>
            <person name="Dobson A.D.W."/>
            <person name="Rama T."/>
        </authorList>
    </citation>
    <scope>NUCLEOTIDE SEQUENCE</scope>
    <source>
        <strain evidence="4">TRa3180A</strain>
    </source>
</reference>
<dbReference type="InterPro" id="IPR036322">
    <property type="entry name" value="WD40_repeat_dom_sf"/>
</dbReference>